<evidence type="ECO:0000313" key="1">
    <source>
        <dbReference type="EMBL" id="MFD2966237.1"/>
    </source>
</evidence>
<proteinExistence type="predicted"/>
<sequence>MTPAERHLKIIQNGRELNFIYYPGRSENTFDVINLDLKDTVYSFSFDLDKKKYSTAKGLLDQHLLYFIGKHILHAEF</sequence>
<evidence type="ECO:0000313" key="2">
    <source>
        <dbReference type="Proteomes" id="UP001597525"/>
    </source>
</evidence>
<gene>
    <name evidence="1" type="ORF">ACFS7Y_02505</name>
</gene>
<protein>
    <recommendedName>
        <fullName evidence="3">KTSC domain-containing protein</fullName>
    </recommendedName>
</protein>
<dbReference type="EMBL" id="JBHUPB010000003">
    <property type="protein sequence ID" value="MFD2966237.1"/>
    <property type="molecule type" value="Genomic_DNA"/>
</dbReference>
<dbReference type="Proteomes" id="UP001597525">
    <property type="component" value="Unassembled WGS sequence"/>
</dbReference>
<keyword evidence="2" id="KW-1185">Reference proteome</keyword>
<dbReference type="RefSeq" id="WP_320184028.1">
    <property type="nucleotide sequence ID" value="NZ_CP138332.1"/>
</dbReference>
<organism evidence="1 2">
    <name type="scientific">Sphingobacterium bambusae</name>
    <dbReference type="NCBI Taxonomy" id="662858"/>
    <lineage>
        <taxon>Bacteria</taxon>
        <taxon>Pseudomonadati</taxon>
        <taxon>Bacteroidota</taxon>
        <taxon>Sphingobacteriia</taxon>
        <taxon>Sphingobacteriales</taxon>
        <taxon>Sphingobacteriaceae</taxon>
        <taxon>Sphingobacterium</taxon>
    </lineage>
</organism>
<accession>A0ABW6BAD2</accession>
<comment type="caution">
    <text evidence="1">The sequence shown here is derived from an EMBL/GenBank/DDBJ whole genome shotgun (WGS) entry which is preliminary data.</text>
</comment>
<name>A0ABW6BAD2_9SPHI</name>
<reference evidence="2" key="1">
    <citation type="journal article" date="2019" name="Int. J. Syst. Evol. Microbiol.">
        <title>The Global Catalogue of Microorganisms (GCM) 10K type strain sequencing project: providing services to taxonomists for standard genome sequencing and annotation.</title>
        <authorList>
            <consortium name="The Broad Institute Genomics Platform"/>
            <consortium name="The Broad Institute Genome Sequencing Center for Infectious Disease"/>
            <person name="Wu L."/>
            <person name="Ma J."/>
        </authorList>
    </citation>
    <scope>NUCLEOTIDE SEQUENCE [LARGE SCALE GENOMIC DNA]</scope>
    <source>
        <strain evidence="2">KCTC 22814</strain>
    </source>
</reference>
<evidence type="ECO:0008006" key="3">
    <source>
        <dbReference type="Google" id="ProtNLM"/>
    </source>
</evidence>